<dbReference type="PANTHER" id="PTHR28270:SF1">
    <property type="entry name" value="MEDIATOR OF RNA POLYMERASE II TRANSCRIPTION SUBUNIT 19"/>
    <property type="match status" value="1"/>
</dbReference>
<dbReference type="EMBL" id="SPOF01000007">
    <property type="protein sequence ID" value="TIB15396.1"/>
    <property type="molecule type" value="Genomic_DNA"/>
</dbReference>
<evidence type="ECO:0000313" key="12">
    <source>
        <dbReference type="Proteomes" id="UP000306954"/>
    </source>
</evidence>
<proteinExistence type="inferred from homology"/>
<keyword evidence="4" id="KW-0805">Transcription regulation</keyword>
<dbReference type="EMBL" id="SPOI01000074">
    <property type="protein sequence ID" value="TIB38096.1"/>
    <property type="molecule type" value="Genomic_DNA"/>
</dbReference>
<dbReference type="Proteomes" id="UP000310689">
    <property type="component" value="Unassembled WGS sequence"/>
</dbReference>
<protein>
    <recommendedName>
        <fullName evidence="3">Mediator of RNA polymerase II transcription subunit 19</fullName>
    </recommendedName>
    <alternativeName>
        <fullName evidence="8">Mediator complex subunit 19</fullName>
    </alternativeName>
</protein>
<evidence type="ECO:0000256" key="6">
    <source>
        <dbReference type="ARBA" id="ARBA00023163"/>
    </source>
</evidence>
<evidence type="ECO:0000313" key="13">
    <source>
        <dbReference type="Proteomes" id="UP000310689"/>
    </source>
</evidence>
<feature type="compositionally biased region" description="Basic and acidic residues" evidence="9">
    <location>
        <begin position="173"/>
        <end position="183"/>
    </location>
</feature>
<reference evidence="12 13" key="1">
    <citation type="submission" date="2019-03" db="EMBL/GenBank/DDBJ databases">
        <title>Sequencing 23 genomes of Wallemia ichthyophaga.</title>
        <authorList>
            <person name="Gostincar C."/>
        </authorList>
    </citation>
    <scope>NUCLEOTIDE SEQUENCE [LARGE SCALE GENOMIC DNA]</scope>
    <source>
        <strain evidence="11 13">EXF-6200</strain>
        <strain evidence="10 12">EXF-8621</strain>
    </source>
</reference>
<feature type="region of interest" description="Disordered" evidence="9">
    <location>
        <begin position="132"/>
        <end position="205"/>
    </location>
</feature>
<dbReference type="OrthoDB" id="3356283at2759"/>
<name>A0A4T0HVB6_WALIC</name>
<evidence type="ECO:0000313" key="11">
    <source>
        <dbReference type="EMBL" id="TIB38096.1"/>
    </source>
</evidence>
<feature type="compositionally biased region" description="Polar residues" evidence="9">
    <location>
        <begin position="188"/>
        <end position="205"/>
    </location>
</feature>
<keyword evidence="7" id="KW-0539">Nucleus</keyword>
<evidence type="ECO:0000256" key="7">
    <source>
        <dbReference type="ARBA" id="ARBA00023242"/>
    </source>
</evidence>
<dbReference type="GO" id="GO:0003712">
    <property type="term" value="F:transcription coregulator activity"/>
    <property type="evidence" value="ECO:0007669"/>
    <property type="project" value="InterPro"/>
</dbReference>
<evidence type="ECO:0000313" key="10">
    <source>
        <dbReference type="EMBL" id="TIB15396.1"/>
    </source>
</evidence>
<dbReference type="PANTHER" id="PTHR28270">
    <property type="entry name" value="MEDIATOR OF RNA POLYMERASE II TRANSCRIPTION SUBUNIT 19"/>
    <property type="match status" value="1"/>
</dbReference>
<dbReference type="OMA" id="NDLPGRN"/>
<accession>A0A4T0HVB6</accession>
<dbReference type="Proteomes" id="UP000306954">
    <property type="component" value="Unassembled WGS sequence"/>
</dbReference>
<comment type="caution">
    <text evidence="10">The sequence shown here is derived from an EMBL/GenBank/DDBJ whole genome shotgun (WGS) entry which is preliminary data.</text>
</comment>
<dbReference type="GO" id="GO:0016592">
    <property type="term" value="C:mediator complex"/>
    <property type="evidence" value="ECO:0007669"/>
    <property type="project" value="InterPro"/>
</dbReference>
<keyword evidence="5" id="KW-0010">Activator</keyword>
<dbReference type="GO" id="GO:0006357">
    <property type="term" value="P:regulation of transcription by RNA polymerase II"/>
    <property type="evidence" value="ECO:0007669"/>
    <property type="project" value="InterPro"/>
</dbReference>
<evidence type="ECO:0000256" key="2">
    <source>
        <dbReference type="ARBA" id="ARBA00009259"/>
    </source>
</evidence>
<gene>
    <name evidence="11" type="ORF">E3P86_01828</name>
    <name evidence="10" type="ORF">E3P90_00929</name>
</gene>
<sequence length="205" mass="22794">MEIPNYYPIEDPSEVPNGTINGNQDLLTLFGLDETYDTYVKPYIKPTAANATGSSTQIPQDNGEARRNKMESTFKLFVNDLPGRNTISKKDSSLPKIRDLLFDPEFQPPTITADSIDNATLVEAFGRLPPGSIPNFDASVFTGRDDDDERRKKKKKKRRREDEDDGINGVANGEKKTRIDDRALTVPAHSTTHSPNPASIRGTSR</sequence>
<comment type="similarity">
    <text evidence="2">Belongs to the Mediator complex subunit 19 family.</text>
</comment>
<organism evidence="10 12">
    <name type="scientific">Wallemia ichthyophaga</name>
    <dbReference type="NCBI Taxonomy" id="245174"/>
    <lineage>
        <taxon>Eukaryota</taxon>
        <taxon>Fungi</taxon>
        <taxon>Dikarya</taxon>
        <taxon>Basidiomycota</taxon>
        <taxon>Wallemiomycotina</taxon>
        <taxon>Wallemiomycetes</taxon>
        <taxon>Wallemiales</taxon>
        <taxon>Wallemiaceae</taxon>
        <taxon>Wallemia</taxon>
    </lineage>
</organism>
<comment type="subcellular location">
    <subcellularLocation>
        <location evidence="1">Nucleus</location>
    </subcellularLocation>
</comment>
<evidence type="ECO:0000256" key="1">
    <source>
        <dbReference type="ARBA" id="ARBA00004123"/>
    </source>
</evidence>
<evidence type="ECO:0000256" key="3">
    <source>
        <dbReference type="ARBA" id="ARBA00019615"/>
    </source>
</evidence>
<evidence type="ECO:0000256" key="9">
    <source>
        <dbReference type="SAM" id="MobiDB-lite"/>
    </source>
</evidence>
<dbReference type="GO" id="GO:0070847">
    <property type="term" value="C:core mediator complex"/>
    <property type="evidence" value="ECO:0007669"/>
    <property type="project" value="TreeGrafter"/>
</dbReference>
<evidence type="ECO:0000256" key="4">
    <source>
        <dbReference type="ARBA" id="ARBA00023015"/>
    </source>
</evidence>
<evidence type="ECO:0000256" key="5">
    <source>
        <dbReference type="ARBA" id="ARBA00023159"/>
    </source>
</evidence>
<dbReference type="InterPro" id="IPR013942">
    <property type="entry name" value="Mediator_Med19_fun"/>
</dbReference>
<evidence type="ECO:0000256" key="8">
    <source>
        <dbReference type="ARBA" id="ARBA00032018"/>
    </source>
</evidence>
<keyword evidence="6" id="KW-0804">Transcription</keyword>
<dbReference type="AlphaFoldDB" id="A0A4T0HVB6"/>